<evidence type="ECO:0000256" key="1">
    <source>
        <dbReference type="ARBA" id="ARBA00001913"/>
    </source>
</evidence>
<dbReference type="Gene3D" id="3.30.1120.10">
    <property type="match status" value="1"/>
</dbReference>
<evidence type="ECO:0000256" key="3">
    <source>
        <dbReference type="ARBA" id="ARBA00022723"/>
    </source>
</evidence>
<keyword evidence="6" id="KW-0106">Calcium</keyword>
<dbReference type="Pfam" id="PF00884">
    <property type="entry name" value="Sulfatase"/>
    <property type="match status" value="1"/>
</dbReference>
<evidence type="ECO:0000256" key="2">
    <source>
        <dbReference type="ARBA" id="ARBA00008779"/>
    </source>
</evidence>
<keyword evidence="8" id="KW-0812">Transmembrane</keyword>
<feature type="region of interest" description="Disordered" evidence="7">
    <location>
        <begin position="476"/>
        <end position="501"/>
    </location>
</feature>
<feature type="transmembrane region" description="Helical" evidence="8">
    <location>
        <begin position="12"/>
        <end position="34"/>
    </location>
</feature>
<dbReference type="PANTHER" id="PTHR42693">
    <property type="entry name" value="ARYLSULFATASE FAMILY MEMBER"/>
    <property type="match status" value="1"/>
</dbReference>
<keyword evidence="3" id="KW-0479">Metal-binding</keyword>
<dbReference type="InterPro" id="IPR017850">
    <property type="entry name" value="Alkaline_phosphatase_core_sf"/>
</dbReference>
<keyword evidence="4" id="KW-0732">Signal</keyword>
<evidence type="ECO:0000313" key="11">
    <source>
        <dbReference type="Proteomes" id="UP000753961"/>
    </source>
</evidence>
<dbReference type="Gene3D" id="3.40.720.10">
    <property type="entry name" value="Alkaline Phosphatase, subunit A"/>
    <property type="match status" value="1"/>
</dbReference>
<dbReference type="SUPFAM" id="SSF53649">
    <property type="entry name" value="Alkaline phosphatase-like"/>
    <property type="match status" value="1"/>
</dbReference>
<comment type="similarity">
    <text evidence="2">Belongs to the sulfatase family.</text>
</comment>
<evidence type="ECO:0000313" key="10">
    <source>
        <dbReference type="EMBL" id="MBY5958525.1"/>
    </source>
</evidence>
<keyword evidence="8" id="KW-1133">Transmembrane helix</keyword>
<comment type="caution">
    <text evidence="10">The sequence shown here is derived from an EMBL/GenBank/DDBJ whole genome shotgun (WGS) entry which is preliminary data.</text>
</comment>
<sequence length="501" mass="56227">MIALINHKWRDRFCIYFNLKILTSSIVFLVLSLINPSVQGQNHQPNIVFILADDLGWADLPVYGNTFNEAPHLTKLAEEGIQFMKAYAAAPVCSPSRASIQSGQYPPRVGITDFITGHWRPYEEVRVPINRTQFLPTEITTIAESLKSAGYATAYFGKWHLGNGPDHHPLAQGYDEANVGTGFYNVNMIPSRSEDKSQRLSERITNYGTDFIRKNKDQPFFLFLSHYDVHVQLDADHDLIEKYQSKAKDPTYPSNPIYAAMIEHIDRSVARITQVLEDEGLSDNTMVLFFSDNGGLISRFDQIPLVATSKLPLINDEPLQYIASSNAPLRSEKGTVYEGGIREPLIIKWPAIISGGQVSDALVSSVDFFPTILDVAGASPPAGQTLDGISLLPTLSSGTHNPERAIFWHYPVYHHDVPASAIRKGDWKLIENLVTKETALYNLSADISEAMDLSRLYPEKTKALYALLQEWQEKTGAEFPSPNPDFDSEKRYRWGTHPDRK</sequence>
<dbReference type="CDD" id="cd16144">
    <property type="entry name" value="ARS_like"/>
    <property type="match status" value="1"/>
</dbReference>
<name>A0A953HUG5_9BACT</name>
<comment type="cofactor">
    <cofactor evidence="1">
        <name>Ca(2+)</name>
        <dbReference type="ChEBI" id="CHEBI:29108"/>
    </cofactor>
</comment>
<evidence type="ECO:0000256" key="6">
    <source>
        <dbReference type="ARBA" id="ARBA00022837"/>
    </source>
</evidence>
<dbReference type="InterPro" id="IPR000917">
    <property type="entry name" value="Sulfatase_N"/>
</dbReference>
<dbReference type="InterPro" id="IPR050738">
    <property type="entry name" value="Sulfatase"/>
</dbReference>
<keyword evidence="8" id="KW-0472">Membrane</keyword>
<keyword evidence="5" id="KW-0378">Hydrolase</keyword>
<dbReference type="AlphaFoldDB" id="A0A953HUG5"/>
<dbReference type="Proteomes" id="UP000753961">
    <property type="component" value="Unassembled WGS sequence"/>
</dbReference>
<evidence type="ECO:0000259" key="9">
    <source>
        <dbReference type="Pfam" id="PF00884"/>
    </source>
</evidence>
<evidence type="ECO:0000256" key="4">
    <source>
        <dbReference type="ARBA" id="ARBA00022729"/>
    </source>
</evidence>
<protein>
    <submittedName>
        <fullName evidence="10">Sulfatase</fullName>
    </submittedName>
</protein>
<organism evidence="10 11">
    <name type="scientific">Membranihabitans marinus</name>
    <dbReference type="NCBI Taxonomy" id="1227546"/>
    <lineage>
        <taxon>Bacteria</taxon>
        <taxon>Pseudomonadati</taxon>
        <taxon>Bacteroidota</taxon>
        <taxon>Saprospiria</taxon>
        <taxon>Saprospirales</taxon>
        <taxon>Saprospiraceae</taxon>
        <taxon>Membranihabitans</taxon>
    </lineage>
</organism>
<accession>A0A953HUG5</accession>
<feature type="compositionally biased region" description="Basic and acidic residues" evidence="7">
    <location>
        <begin position="487"/>
        <end position="501"/>
    </location>
</feature>
<dbReference type="GO" id="GO:0046872">
    <property type="term" value="F:metal ion binding"/>
    <property type="evidence" value="ECO:0007669"/>
    <property type="project" value="UniProtKB-KW"/>
</dbReference>
<dbReference type="EMBL" id="JAHVHU010000009">
    <property type="protein sequence ID" value="MBY5958525.1"/>
    <property type="molecule type" value="Genomic_DNA"/>
</dbReference>
<dbReference type="PANTHER" id="PTHR42693:SF42">
    <property type="entry name" value="ARYLSULFATASE G"/>
    <property type="match status" value="1"/>
</dbReference>
<gene>
    <name evidence="10" type="ORF">KUV50_10305</name>
</gene>
<evidence type="ECO:0000256" key="5">
    <source>
        <dbReference type="ARBA" id="ARBA00022801"/>
    </source>
</evidence>
<evidence type="ECO:0000256" key="8">
    <source>
        <dbReference type="SAM" id="Phobius"/>
    </source>
</evidence>
<keyword evidence="11" id="KW-1185">Reference proteome</keyword>
<evidence type="ECO:0000256" key="7">
    <source>
        <dbReference type="SAM" id="MobiDB-lite"/>
    </source>
</evidence>
<dbReference type="RefSeq" id="WP_222580064.1">
    <property type="nucleotide sequence ID" value="NZ_JAHVHU010000009.1"/>
</dbReference>
<proteinExistence type="inferred from homology"/>
<feature type="domain" description="Sulfatase N-terminal" evidence="9">
    <location>
        <begin position="45"/>
        <end position="378"/>
    </location>
</feature>
<reference evidence="10" key="1">
    <citation type="submission" date="2021-06" db="EMBL/GenBank/DDBJ databases">
        <title>44 bacteria genomes isolated from Dapeng, Shenzhen.</title>
        <authorList>
            <person name="Zheng W."/>
            <person name="Yu S."/>
            <person name="Huang Y."/>
        </authorList>
    </citation>
    <scope>NUCLEOTIDE SEQUENCE</scope>
    <source>
        <strain evidence="10">DP5N28-2</strain>
    </source>
</reference>
<dbReference type="GO" id="GO:0004065">
    <property type="term" value="F:arylsulfatase activity"/>
    <property type="evidence" value="ECO:0007669"/>
    <property type="project" value="TreeGrafter"/>
</dbReference>